<evidence type="ECO:0000313" key="1">
    <source>
        <dbReference type="EMBL" id="GAH96680.1"/>
    </source>
</evidence>
<gene>
    <name evidence="1" type="ORF">S06H3_04264</name>
</gene>
<reference evidence="1" key="1">
    <citation type="journal article" date="2014" name="Front. Microbiol.">
        <title>High frequency of phylogenetically diverse reductive dehalogenase-homologous genes in deep subseafloor sedimentary metagenomes.</title>
        <authorList>
            <person name="Kawai M."/>
            <person name="Futagami T."/>
            <person name="Toyoda A."/>
            <person name="Takaki Y."/>
            <person name="Nishi S."/>
            <person name="Hori S."/>
            <person name="Arai W."/>
            <person name="Tsubouchi T."/>
            <person name="Morono Y."/>
            <person name="Uchiyama I."/>
            <person name="Ito T."/>
            <person name="Fujiyama A."/>
            <person name="Inagaki F."/>
            <person name="Takami H."/>
        </authorList>
    </citation>
    <scope>NUCLEOTIDE SEQUENCE</scope>
    <source>
        <strain evidence="1">Expedition CK06-06</strain>
    </source>
</reference>
<sequence>MSPRERFLITLNHKEPDRVPTFTNLTPQIAEKLGKKMNLPWEAEDSWLSTRISHTEILLELGNDAVGVGPLRAKYAPTRWEDGKLI</sequence>
<accession>X1KST3</accession>
<proteinExistence type="predicted"/>
<dbReference type="EMBL" id="BARV01001478">
    <property type="protein sequence ID" value="GAH96680.1"/>
    <property type="molecule type" value="Genomic_DNA"/>
</dbReference>
<dbReference type="AlphaFoldDB" id="X1KST3"/>
<protein>
    <submittedName>
        <fullName evidence="1">Uncharacterized protein</fullName>
    </submittedName>
</protein>
<comment type="caution">
    <text evidence="1">The sequence shown here is derived from an EMBL/GenBank/DDBJ whole genome shotgun (WGS) entry which is preliminary data.</text>
</comment>
<feature type="non-terminal residue" evidence="1">
    <location>
        <position position="86"/>
    </location>
</feature>
<organism evidence="1">
    <name type="scientific">marine sediment metagenome</name>
    <dbReference type="NCBI Taxonomy" id="412755"/>
    <lineage>
        <taxon>unclassified sequences</taxon>
        <taxon>metagenomes</taxon>
        <taxon>ecological metagenomes</taxon>
    </lineage>
</organism>
<name>X1KST3_9ZZZZ</name>